<keyword evidence="2" id="KW-0472">Membrane</keyword>
<dbReference type="AlphaFoldDB" id="A0A402AWZ9"/>
<gene>
    <name evidence="4" type="ORF">KDK_73890</name>
</gene>
<dbReference type="PANTHER" id="PTHR32305:SF15">
    <property type="entry name" value="PROTEIN RHSA-RELATED"/>
    <property type="match status" value="1"/>
</dbReference>
<dbReference type="EMBL" id="BIFS01000002">
    <property type="protein sequence ID" value="GCE23589.1"/>
    <property type="molecule type" value="Genomic_DNA"/>
</dbReference>
<dbReference type="InterPro" id="IPR022385">
    <property type="entry name" value="Rhs_assc_core"/>
</dbReference>
<dbReference type="Proteomes" id="UP000287188">
    <property type="component" value="Unassembled WGS sequence"/>
</dbReference>
<evidence type="ECO:0000313" key="5">
    <source>
        <dbReference type="Proteomes" id="UP000287188"/>
    </source>
</evidence>
<dbReference type="OrthoDB" id="667524at2"/>
<evidence type="ECO:0000259" key="3">
    <source>
        <dbReference type="Pfam" id="PF25023"/>
    </source>
</evidence>
<dbReference type="Pfam" id="PF25023">
    <property type="entry name" value="TEN_YD-shell"/>
    <property type="match status" value="1"/>
</dbReference>
<dbReference type="NCBIfam" id="TIGR03696">
    <property type="entry name" value="Rhs_assc_core"/>
    <property type="match status" value="1"/>
</dbReference>
<feature type="domain" description="Teneurin-like YD-shell" evidence="3">
    <location>
        <begin position="18"/>
        <end position="114"/>
    </location>
</feature>
<keyword evidence="5" id="KW-1185">Reference proteome</keyword>
<keyword evidence="1" id="KW-0677">Repeat</keyword>
<proteinExistence type="predicted"/>
<dbReference type="InterPro" id="IPR056823">
    <property type="entry name" value="TEN-like_YD-shell"/>
</dbReference>
<evidence type="ECO:0000256" key="1">
    <source>
        <dbReference type="ARBA" id="ARBA00022737"/>
    </source>
</evidence>
<organism evidence="4 5">
    <name type="scientific">Dictyobacter kobayashii</name>
    <dbReference type="NCBI Taxonomy" id="2014872"/>
    <lineage>
        <taxon>Bacteria</taxon>
        <taxon>Bacillati</taxon>
        <taxon>Chloroflexota</taxon>
        <taxon>Ktedonobacteria</taxon>
        <taxon>Ktedonobacterales</taxon>
        <taxon>Dictyobacteraceae</taxon>
        <taxon>Dictyobacter</taxon>
    </lineage>
</organism>
<name>A0A402AWZ9_9CHLR</name>
<accession>A0A402AWZ9</accession>
<comment type="caution">
    <text evidence="4">The sequence shown here is derived from an EMBL/GenBank/DDBJ whole genome shotgun (WGS) entry which is preliminary data.</text>
</comment>
<dbReference type="PANTHER" id="PTHR32305">
    <property type="match status" value="1"/>
</dbReference>
<keyword evidence="2" id="KW-0812">Transmembrane</keyword>
<evidence type="ECO:0000256" key="2">
    <source>
        <dbReference type="SAM" id="Phobius"/>
    </source>
</evidence>
<evidence type="ECO:0000313" key="4">
    <source>
        <dbReference type="EMBL" id="GCE23589.1"/>
    </source>
</evidence>
<dbReference type="Gene3D" id="2.180.10.10">
    <property type="entry name" value="RHS repeat-associated core"/>
    <property type="match status" value="1"/>
</dbReference>
<feature type="transmembrane region" description="Helical" evidence="2">
    <location>
        <begin position="179"/>
        <end position="203"/>
    </location>
</feature>
<dbReference type="InterPro" id="IPR050708">
    <property type="entry name" value="T6SS_VgrG/RHS"/>
</dbReference>
<dbReference type="RefSeq" id="WP_126556989.1">
    <property type="nucleotide sequence ID" value="NZ_BIFS01000002.1"/>
</dbReference>
<reference evidence="5" key="1">
    <citation type="submission" date="2018-12" db="EMBL/GenBank/DDBJ databases">
        <title>Tengunoibacter tsumagoiensis gen. nov., sp. nov., Dictyobacter kobayashii sp. nov., D. alpinus sp. nov., and D. joshuensis sp. nov. and description of Dictyobacteraceae fam. nov. within the order Ktedonobacterales isolated from Tengu-no-mugimeshi.</title>
        <authorList>
            <person name="Wang C.M."/>
            <person name="Zheng Y."/>
            <person name="Sakai Y."/>
            <person name="Toyoda A."/>
            <person name="Minakuchi Y."/>
            <person name="Abe K."/>
            <person name="Yokota A."/>
            <person name="Yabe S."/>
        </authorList>
    </citation>
    <scope>NUCLEOTIDE SEQUENCE [LARGE SCALE GENOMIC DNA]</scope>
    <source>
        <strain evidence="5">Uno11</strain>
    </source>
</reference>
<sequence>MASKEYCFSFLDPFHSFFDTLSSIVGMTDSAGNLVASYDDDPLSSVTGSNVQSGVVNPWQYAGGSYDSTTGLTKFGIRYYDPIFGRWTQRTPIGGTLQETLKANPYVYADNNPVNEVDRGGNQSWWSATYDCLSGAAGVVGGILGGALATLLGSMGGRLAATATTGSVEAAVAPVLSSIAFWLGIAAFGIALGVIVGCALVGIEVSNNLENNPWWSFPR</sequence>
<protein>
    <recommendedName>
        <fullName evidence="3">Teneurin-like YD-shell domain-containing protein</fullName>
    </recommendedName>
</protein>
<keyword evidence="2" id="KW-1133">Transmembrane helix</keyword>